<accession>A0A564YX12</accession>
<name>A0A564YX12_HYMDI</name>
<dbReference type="AlphaFoldDB" id="A0A564YX12"/>
<organism evidence="1 2">
    <name type="scientific">Hymenolepis diminuta</name>
    <name type="common">Rat tapeworm</name>
    <dbReference type="NCBI Taxonomy" id="6216"/>
    <lineage>
        <taxon>Eukaryota</taxon>
        <taxon>Metazoa</taxon>
        <taxon>Spiralia</taxon>
        <taxon>Lophotrochozoa</taxon>
        <taxon>Platyhelminthes</taxon>
        <taxon>Cestoda</taxon>
        <taxon>Eucestoda</taxon>
        <taxon>Cyclophyllidea</taxon>
        <taxon>Hymenolepididae</taxon>
        <taxon>Hymenolepis</taxon>
    </lineage>
</organism>
<proteinExistence type="predicted"/>
<dbReference type="Proteomes" id="UP000321570">
    <property type="component" value="Unassembled WGS sequence"/>
</dbReference>
<gene>
    <name evidence="1" type="ORF">WMSIL1_LOCUS9831</name>
</gene>
<keyword evidence="2" id="KW-1185">Reference proteome</keyword>
<reference evidence="1 2" key="1">
    <citation type="submission" date="2019-07" db="EMBL/GenBank/DDBJ databases">
        <authorList>
            <person name="Jastrzebski P J."/>
            <person name="Paukszto L."/>
            <person name="Jastrzebski P J."/>
        </authorList>
    </citation>
    <scope>NUCLEOTIDE SEQUENCE [LARGE SCALE GENOMIC DNA]</scope>
    <source>
        <strain evidence="1 2">WMS-il1</strain>
    </source>
</reference>
<evidence type="ECO:0000313" key="1">
    <source>
        <dbReference type="EMBL" id="VUZ51104.1"/>
    </source>
</evidence>
<sequence length="81" mass="9252">MNKAGKRIFQVTGSMILDPPNFSSIFSNWPSFSWIRTIVISSTEYALTYVSAIYKLISQPEERKTQVLTIMAKTQARYDIA</sequence>
<protein>
    <submittedName>
        <fullName evidence="1">Uncharacterized protein</fullName>
    </submittedName>
</protein>
<evidence type="ECO:0000313" key="2">
    <source>
        <dbReference type="Proteomes" id="UP000321570"/>
    </source>
</evidence>
<dbReference type="EMBL" id="CABIJS010000421">
    <property type="protein sequence ID" value="VUZ51104.1"/>
    <property type="molecule type" value="Genomic_DNA"/>
</dbReference>